<evidence type="ECO:0000313" key="9">
    <source>
        <dbReference type="EMBL" id="KCV67834.1"/>
    </source>
</evidence>
<dbReference type="PANTHER" id="PTHR16140:SF0">
    <property type="entry name" value="NON-STRUCTURAL MAINTENANCE OF CHROMOSOMES ELEMENT 4"/>
    <property type="match status" value="1"/>
</dbReference>
<evidence type="ECO:0000256" key="3">
    <source>
        <dbReference type="ARBA" id="ARBA00022763"/>
    </source>
</evidence>
<dbReference type="InterPro" id="IPR014854">
    <property type="entry name" value="Nse4_C"/>
</dbReference>
<keyword evidence="10" id="KW-1185">Reference proteome</keyword>
<dbReference type="Pfam" id="PF08743">
    <property type="entry name" value="Nse4_C"/>
    <property type="match status" value="1"/>
</dbReference>
<evidence type="ECO:0000313" key="10">
    <source>
        <dbReference type="Proteomes" id="UP000030693"/>
    </source>
</evidence>
<evidence type="ECO:0000256" key="7">
    <source>
        <dbReference type="RuleBase" id="RU365071"/>
    </source>
</evidence>
<comment type="subcellular location">
    <subcellularLocation>
        <location evidence="1 7">Nucleus</location>
    </subcellularLocation>
</comment>
<dbReference type="InterPro" id="IPR027786">
    <property type="entry name" value="Nse4/EID"/>
</dbReference>
<dbReference type="AlphaFoldDB" id="A0A058Z0N8"/>
<dbReference type="RefSeq" id="XP_009497654.1">
    <property type="nucleotide sequence ID" value="XM_009499379.1"/>
</dbReference>
<dbReference type="STRING" id="691883.A0A058Z0N8"/>
<comment type="subunit">
    <text evidence="7">Component of the SMC5-SMC6 complex.</text>
</comment>
<dbReference type="GO" id="GO:0005634">
    <property type="term" value="C:nucleus"/>
    <property type="evidence" value="ECO:0007669"/>
    <property type="project" value="UniProtKB-SubCell"/>
</dbReference>
<dbReference type="GO" id="GO:0006281">
    <property type="term" value="P:DNA repair"/>
    <property type="evidence" value="ECO:0007669"/>
    <property type="project" value="UniProtKB-UniRule"/>
</dbReference>
<comment type="similarity">
    <text evidence="2 7">Belongs to the NSE4 family.</text>
</comment>
<evidence type="ECO:0000256" key="6">
    <source>
        <dbReference type="ARBA" id="ARBA00023242"/>
    </source>
</evidence>
<evidence type="ECO:0000256" key="2">
    <source>
        <dbReference type="ARBA" id="ARBA00008997"/>
    </source>
</evidence>
<proteinExistence type="inferred from homology"/>
<sequence length="368" mass="40066">MSAWRPHPSSDVDASASGSVAASFADAVITDHQSFQTRSSVTRLMNDLTQQFGLTTSFEENTDILMSSLNRLRSLMQQESAETGSINPEQLTSLYQICEALKDMSSLSLQQSSQVSQREDVFRDGTLEAELGRLFGRPVPGHETPAPGLFSFEALFDATSHFDLAAPRLAFHLPLMGTAPPPRRRPRQQALAPTAPAVLQVVQSTSDAAGSAAGPGDNFTVVHISNLYAVVAGRPPGQAIPLFRLIVNPTDFAETIENMFYLSFLAKNAFVRVFLHPEDRLPLVERAPTPLESATAGGLAAASSPDPDLKPDLRAVEPNQFIFQLSHNDFEILSKLYAGSPPMVVRQNTFVNSVASDFGMRNIFNEYN</sequence>
<comment type="function">
    <text evidence="7">Component of the SMC5-SMC6 complex, that promotes sister chromatid alignment after DNA damage and facilitates double-stranded DNA breaks (DSBs) repair via homologous recombination between sister chromatids.</text>
</comment>
<dbReference type="EMBL" id="KB932212">
    <property type="protein sequence ID" value="KCV67834.1"/>
    <property type="molecule type" value="Genomic_DNA"/>
</dbReference>
<gene>
    <name evidence="9" type="ORF">H696_05566</name>
</gene>
<keyword evidence="4 7" id="KW-0233">DNA recombination</keyword>
<organism evidence="9">
    <name type="scientific">Fonticula alba</name>
    <name type="common">Slime mold</name>
    <dbReference type="NCBI Taxonomy" id="691883"/>
    <lineage>
        <taxon>Eukaryota</taxon>
        <taxon>Rotosphaerida</taxon>
        <taxon>Fonticulaceae</taxon>
        <taxon>Fonticula</taxon>
    </lineage>
</organism>
<dbReference type="PANTHER" id="PTHR16140">
    <property type="entry name" value="NON-STRUCTURAL MAINTENANCE OF CHROMOSOMES ELEMENT 4"/>
    <property type="match status" value="1"/>
</dbReference>
<reference evidence="9" key="1">
    <citation type="submission" date="2013-04" db="EMBL/GenBank/DDBJ databases">
        <title>The Genome Sequence of Fonticula alba ATCC 38817.</title>
        <authorList>
            <consortium name="The Broad Institute Genomics Platform"/>
            <person name="Russ C."/>
            <person name="Cuomo C."/>
            <person name="Burger G."/>
            <person name="Gray M.W."/>
            <person name="Holland P.W.H."/>
            <person name="King N."/>
            <person name="Lang F.B.F."/>
            <person name="Roger A.J."/>
            <person name="Ruiz-Trillo I."/>
            <person name="Brown M."/>
            <person name="Walker B."/>
            <person name="Young S."/>
            <person name="Zeng Q."/>
            <person name="Gargeya S."/>
            <person name="Fitzgerald M."/>
            <person name="Haas B."/>
            <person name="Abouelleil A."/>
            <person name="Allen A.W."/>
            <person name="Alvarado L."/>
            <person name="Arachchi H.M."/>
            <person name="Berlin A.M."/>
            <person name="Chapman S.B."/>
            <person name="Gainer-Dewar J."/>
            <person name="Goldberg J."/>
            <person name="Griggs A."/>
            <person name="Gujja S."/>
            <person name="Hansen M."/>
            <person name="Howarth C."/>
            <person name="Imamovic A."/>
            <person name="Ireland A."/>
            <person name="Larimer J."/>
            <person name="McCowan C."/>
            <person name="Murphy C."/>
            <person name="Pearson M."/>
            <person name="Poon T.W."/>
            <person name="Priest M."/>
            <person name="Roberts A."/>
            <person name="Saif S."/>
            <person name="Shea T."/>
            <person name="Sisk P."/>
            <person name="Sykes S."/>
            <person name="Wortman J."/>
            <person name="Nusbaum C."/>
            <person name="Birren B."/>
        </authorList>
    </citation>
    <scope>NUCLEOTIDE SEQUENCE [LARGE SCALE GENOMIC DNA]</scope>
    <source>
        <strain evidence="9">ATCC 38817</strain>
    </source>
</reference>
<accession>A0A058Z0N8</accession>
<feature type="domain" description="Non-structural maintenance of chromosome element 4 C-terminal" evidence="8">
    <location>
        <begin position="240"/>
        <end position="343"/>
    </location>
</feature>
<name>A0A058Z0N8_FONAL</name>
<evidence type="ECO:0000256" key="5">
    <source>
        <dbReference type="ARBA" id="ARBA00023204"/>
    </source>
</evidence>
<evidence type="ECO:0000256" key="4">
    <source>
        <dbReference type="ARBA" id="ARBA00023172"/>
    </source>
</evidence>
<evidence type="ECO:0000259" key="8">
    <source>
        <dbReference type="Pfam" id="PF08743"/>
    </source>
</evidence>
<dbReference type="GO" id="GO:0030915">
    <property type="term" value="C:Smc5-Smc6 complex"/>
    <property type="evidence" value="ECO:0007669"/>
    <property type="project" value="UniProtKB-UniRule"/>
</dbReference>
<dbReference type="Proteomes" id="UP000030693">
    <property type="component" value="Unassembled WGS sequence"/>
</dbReference>
<protein>
    <recommendedName>
        <fullName evidence="7">Non-structural maintenance of chromosomes element 4</fullName>
    </recommendedName>
</protein>
<keyword evidence="6 7" id="KW-0539">Nucleus</keyword>
<keyword evidence="3 7" id="KW-0227">DNA damage</keyword>
<dbReference type="OrthoDB" id="361242at2759"/>
<dbReference type="GO" id="GO:0006310">
    <property type="term" value="P:DNA recombination"/>
    <property type="evidence" value="ECO:0007669"/>
    <property type="project" value="UniProtKB-UniRule"/>
</dbReference>
<keyword evidence="5 7" id="KW-0234">DNA repair</keyword>
<evidence type="ECO:0000256" key="1">
    <source>
        <dbReference type="ARBA" id="ARBA00004123"/>
    </source>
</evidence>
<dbReference type="GeneID" id="20530291"/>